<accession>A0A450YID0</accession>
<dbReference type="EMBL" id="CAADFR010000017">
    <property type="protein sequence ID" value="VFK37616.1"/>
    <property type="molecule type" value="Genomic_DNA"/>
</dbReference>
<gene>
    <name evidence="2" type="ORF">BECKSD772E_GA0070983_101113</name>
    <name evidence="1" type="ORF">BECKSD772F_GA0070984_101718</name>
</gene>
<sequence>MITHNHLDLLNRIKRHVSVELSSPHNDLLSLLGKFYKSFRYDRFSLSSVYDSKREMNALCDLLSKHLKVDIPRNTFPFCTENKNQYRRFIQRMVLKISKTIYEIVWNRASVLNLYTYELRHGSKAETVFLGNVDISDEDVLWKELLIFFMNTKSTSGYLEFLRGITPLDFDPELADDYLNCFQSDAAKALVIDELEHHYEELEEKGKRLELMGVIAAPNVVFDSQEDEEDICLAHTYQQGNRDP</sequence>
<protein>
    <submittedName>
        <fullName evidence="2">Uncharacterized protein</fullName>
    </submittedName>
</protein>
<reference evidence="2" key="1">
    <citation type="submission" date="2019-02" db="EMBL/GenBank/DDBJ databases">
        <authorList>
            <person name="Gruber-Vodicka R. H."/>
            <person name="Seah K. B. B."/>
        </authorList>
    </citation>
    <scope>NUCLEOTIDE SEQUENCE</scope>
    <source>
        <strain evidence="2">BECK_S1320</strain>
        <strain evidence="1">BECK_S1321</strain>
    </source>
</reference>
<evidence type="ECO:0000313" key="2">
    <source>
        <dbReference type="EMBL" id="VFK41294.1"/>
    </source>
</evidence>
<dbReference type="EMBL" id="CAADFU010000011">
    <property type="protein sequence ID" value="VFK41294.1"/>
    <property type="molecule type" value="Genomic_DNA"/>
</dbReference>
<organism evidence="2">
    <name type="scientific">Candidatus Kentrum sp. SD</name>
    <dbReference type="NCBI Taxonomy" id="2126332"/>
    <lineage>
        <taxon>Bacteria</taxon>
        <taxon>Pseudomonadati</taxon>
        <taxon>Pseudomonadota</taxon>
        <taxon>Gammaproteobacteria</taxon>
        <taxon>Candidatus Kentrum</taxon>
    </lineage>
</organism>
<evidence type="ECO:0000313" key="1">
    <source>
        <dbReference type="EMBL" id="VFK37616.1"/>
    </source>
</evidence>
<dbReference type="AlphaFoldDB" id="A0A450YID0"/>
<proteinExistence type="predicted"/>
<name>A0A450YID0_9GAMM</name>